<reference evidence="2" key="1">
    <citation type="journal article" date="2010" name="Science">
        <title>Plasticity of animal genome architecture unmasked by rapid evolution of a pelagic tunicate.</title>
        <authorList>
            <person name="Denoeud F."/>
            <person name="Henriet S."/>
            <person name="Mungpakdee S."/>
            <person name="Aury J.M."/>
            <person name="Da Silva C."/>
            <person name="Brinkmann H."/>
            <person name="Mikhaleva J."/>
            <person name="Olsen L.C."/>
            <person name="Jubin C."/>
            <person name="Canestro C."/>
            <person name="Bouquet J.M."/>
            <person name="Danks G."/>
            <person name="Poulain J."/>
            <person name="Campsteijn C."/>
            <person name="Adamski M."/>
            <person name="Cross I."/>
            <person name="Yadetie F."/>
            <person name="Muffato M."/>
            <person name="Louis A."/>
            <person name="Butcher S."/>
            <person name="Tsagkogeorga G."/>
            <person name="Konrad A."/>
            <person name="Singh S."/>
            <person name="Jensen M.F."/>
            <person name="Cong E.H."/>
            <person name="Eikeseth-Otteraa H."/>
            <person name="Noel B."/>
            <person name="Anthouard V."/>
            <person name="Porcel B.M."/>
            <person name="Kachouri-Lafond R."/>
            <person name="Nishino A."/>
            <person name="Ugolini M."/>
            <person name="Chourrout P."/>
            <person name="Nishida H."/>
            <person name="Aasland R."/>
            <person name="Huzurbazar S."/>
            <person name="Westhof E."/>
            <person name="Delsuc F."/>
            <person name="Lehrach H."/>
            <person name="Reinhardt R."/>
            <person name="Weissenbach J."/>
            <person name="Roy S.W."/>
            <person name="Artiguenave F."/>
            <person name="Postlethwait J.H."/>
            <person name="Manak J.R."/>
            <person name="Thompson E.M."/>
            <person name="Jaillon O."/>
            <person name="Du Pasquier L."/>
            <person name="Boudinot P."/>
            <person name="Liberles D.A."/>
            <person name="Volff J.N."/>
            <person name="Philippe H."/>
            <person name="Lenhard B."/>
            <person name="Roest Crollius H."/>
            <person name="Wincker P."/>
            <person name="Chourrout D."/>
        </authorList>
    </citation>
    <scope>NUCLEOTIDE SEQUENCE [LARGE SCALE GENOMIC DNA]</scope>
</reference>
<feature type="transmembrane region" description="Helical" evidence="1">
    <location>
        <begin position="200"/>
        <end position="218"/>
    </location>
</feature>
<feature type="transmembrane region" description="Helical" evidence="1">
    <location>
        <begin position="230"/>
        <end position="254"/>
    </location>
</feature>
<protein>
    <submittedName>
        <fullName evidence="2">Uncharacterized protein</fullName>
    </submittedName>
</protein>
<feature type="transmembrane region" description="Helical" evidence="1">
    <location>
        <begin position="12"/>
        <end position="32"/>
    </location>
</feature>
<dbReference type="EMBL" id="FN653025">
    <property type="protein sequence ID" value="CBY18460.1"/>
    <property type="molecule type" value="Genomic_DNA"/>
</dbReference>
<accession>E4X591</accession>
<name>E4X591_OIKDI</name>
<dbReference type="Proteomes" id="UP000001307">
    <property type="component" value="Unassembled WGS sequence"/>
</dbReference>
<evidence type="ECO:0000313" key="2">
    <source>
        <dbReference type="EMBL" id="CBY18460.1"/>
    </source>
</evidence>
<sequence>MEFILEKPWGIIAFTEFILVVLSTYMLLPIYLKFSDTFYGAFYREMAEDDEMSDQEDSNILIHSNSRISCAFQSLFVTIGAYYLWWTGQLNLYEPAQAGNNIVKLILAVHLGHTISEFVNVYIKSDWKQRNYVFFTNYHMWIKLIKVMCFIDALKTENYGLILAWRLMLELQTFWECPLYFYSTAYCMFGDDIISTTSTFAFMGSLALGALTRIWFWWSFFGFFPALDISFYSSSLLFLNCFLLDGCFFVRVVATQLGE</sequence>
<keyword evidence="3" id="KW-1185">Reference proteome</keyword>
<dbReference type="AlphaFoldDB" id="E4X591"/>
<proteinExistence type="predicted"/>
<gene>
    <name evidence="2" type="ORF">GSOID_T00002322001</name>
</gene>
<organism evidence="2">
    <name type="scientific">Oikopleura dioica</name>
    <name type="common">Tunicate</name>
    <dbReference type="NCBI Taxonomy" id="34765"/>
    <lineage>
        <taxon>Eukaryota</taxon>
        <taxon>Metazoa</taxon>
        <taxon>Chordata</taxon>
        <taxon>Tunicata</taxon>
        <taxon>Appendicularia</taxon>
        <taxon>Copelata</taxon>
        <taxon>Oikopleuridae</taxon>
        <taxon>Oikopleura</taxon>
    </lineage>
</organism>
<keyword evidence="1" id="KW-0472">Membrane</keyword>
<keyword evidence="1" id="KW-1133">Transmembrane helix</keyword>
<evidence type="ECO:0000256" key="1">
    <source>
        <dbReference type="SAM" id="Phobius"/>
    </source>
</evidence>
<keyword evidence="1" id="KW-0812">Transmembrane</keyword>
<dbReference type="InParanoid" id="E4X591"/>
<dbReference type="OrthoDB" id="10301254at2759"/>
<evidence type="ECO:0000313" key="3">
    <source>
        <dbReference type="Proteomes" id="UP000001307"/>
    </source>
</evidence>